<dbReference type="SUPFAM" id="SSF47005">
    <property type="entry name" value="Peripheral subunit-binding domain of 2-oxo acid dehydrogenase complex"/>
    <property type="match status" value="1"/>
</dbReference>
<dbReference type="PANTHER" id="PTHR43178">
    <property type="entry name" value="DIHYDROLIPOAMIDE ACETYLTRANSFERASE COMPONENT OF PYRUVATE DEHYDROGENASE COMPLEX"/>
    <property type="match status" value="1"/>
</dbReference>
<dbReference type="InterPro" id="IPR023213">
    <property type="entry name" value="CAT-like_dom_sf"/>
</dbReference>
<dbReference type="FunFam" id="3.30.559.10:FF:000007">
    <property type="entry name" value="Dihydrolipoamide acetyltransferase component of pyruvate dehydrogenase complex"/>
    <property type="match status" value="1"/>
</dbReference>
<dbReference type="Pfam" id="PF02817">
    <property type="entry name" value="E3_binding"/>
    <property type="match status" value="1"/>
</dbReference>
<dbReference type="InterPro" id="IPR003016">
    <property type="entry name" value="2-oxoA_DH_lipoyl-BS"/>
</dbReference>
<dbReference type="InterPro" id="IPR050743">
    <property type="entry name" value="2-oxoacid_DH_E2_comp"/>
</dbReference>
<accession>A0A369KV70</accession>
<keyword evidence="4 7" id="KW-0808">Transferase</keyword>
<evidence type="ECO:0000256" key="2">
    <source>
        <dbReference type="ARBA" id="ARBA00007317"/>
    </source>
</evidence>
<keyword evidence="12" id="KW-1185">Reference proteome</keyword>
<evidence type="ECO:0000256" key="7">
    <source>
        <dbReference type="RuleBase" id="RU003423"/>
    </source>
</evidence>
<dbReference type="Pfam" id="PF00364">
    <property type="entry name" value="Biotin_lipoyl"/>
    <property type="match status" value="1"/>
</dbReference>
<dbReference type="SUPFAM" id="SSF52777">
    <property type="entry name" value="CoA-dependent acyltransferases"/>
    <property type="match status" value="1"/>
</dbReference>
<dbReference type="SUPFAM" id="SSF51230">
    <property type="entry name" value="Single hybrid motif"/>
    <property type="match status" value="1"/>
</dbReference>
<evidence type="ECO:0000256" key="3">
    <source>
        <dbReference type="ARBA" id="ARBA00011484"/>
    </source>
</evidence>
<keyword evidence="6 7" id="KW-0012">Acyltransferase</keyword>
<proteinExistence type="inferred from homology"/>
<sequence length="434" mass="46267">MATQNVLMPQMGESIQEGTLTRWHKKLGERVQREEILFEISTDKVDTEIPSPVSGVLVQILAKEGETVSVNSVVAVIDDAASPGAVVQSQPAEESTRSSRSKRSLESVEPPAASAPSSENSAKVLASPLARKMAEEHAVDLSKLQGSGEGNKIVKNDVLAVLESGGSVSPLVASAAAAASAPVSKAPAEHVKSTGGASEGIIDGVRVNRVPMSGMRKKIAEHMVMSKRTSPHVTSAIEIDLQKIVSLRAKFKDKFEATHGFKLTFMPFFLHAVIEAIKAVPIVNASVDNDSILYKKDINLGCAVALDWGLIVPVIKNASERSFVGLGRELNFLAEKARNKKLAPDDVRGGTFSISNFGGFGTVIGQPIINQPQVAIFGIGAMQKKAVVIDDAIAIRTMSFCVLTFDHRVIDGSDSGKFLSTVKNVIENWNVPII</sequence>
<evidence type="ECO:0000256" key="5">
    <source>
        <dbReference type="ARBA" id="ARBA00022823"/>
    </source>
</evidence>
<feature type="compositionally biased region" description="Low complexity" evidence="8">
    <location>
        <begin position="107"/>
        <end position="122"/>
    </location>
</feature>
<dbReference type="PROSITE" id="PS51826">
    <property type="entry name" value="PSBD"/>
    <property type="match status" value="1"/>
</dbReference>
<dbReference type="InterPro" id="IPR004167">
    <property type="entry name" value="PSBD"/>
</dbReference>
<dbReference type="GO" id="GO:0031405">
    <property type="term" value="F:lipoic acid binding"/>
    <property type="evidence" value="ECO:0007669"/>
    <property type="project" value="TreeGrafter"/>
</dbReference>
<feature type="domain" description="Peripheral subunit-binding (PSBD)" evidence="10">
    <location>
        <begin position="125"/>
        <end position="162"/>
    </location>
</feature>
<dbReference type="InterPro" id="IPR001078">
    <property type="entry name" value="2-oxoacid_DH_actylTfrase"/>
</dbReference>
<dbReference type="Gene3D" id="3.30.559.10">
    <property type="entry name" value="Chloramphenicol acetyltransferase-like domain"/>
    <property type="match status" value="1"/>
</dbReference>
<name>A0A369KV70_9BACT</name>
<reference evidence="11" key="1">
    <citation type="submission" date="2018-04" db="EMBL/GenBank/DDBJ databases">
        <title>Draft genome sequence of the Candidatus Spirobacillus cienkowskii, a pathogen of freshwater Daphnia species, reconstructed from hemolymph metagenomic reads.</title>
        <authorList>
            <person name="Bresciani L."/>
            <person name="Lemos L.N."/>
            <person name="Wale N."/>
            <person name="Lin J.Y."/>
            <person name="Fernandes G.R."/>
            <person name="Duffy M.A."/>
            <person name="Rodrigues J.M."/>
        </authorList>
    </citation>
    <scope>NUCLEOTIDE SEQUENCE [LARGE SCALE GENOMIC DNA]</scope>
    <source>
        <strain evidence="11">Binning01</strain>
    </source>
</reference>
<dbReference type="PROSITE" id="PS00189">
    <property type="entry name" value="LIPOYL"/>
    <property type="match status" value="1"/>
</dbReference>
<keyword evidence="5 7" id="KW-0450">Lipoyl</keyword>
<evidence type="ECO:0000256" key="1">
    <source>
        <dbReference type="ARBA" id="ARBA00001938"/>
    </source>
</evidence>
<evidence type="ECO:0000313" key="11">
    <source>
        <dbReference type="EMBL" id="RDB36605.1"/>
    </source>
</evidence>
<gene>
    <name evidence="11" type="ORF">DCC88_04045</name>
</gene>
<organism evidence="11 12">
    <name type="scientific">Spirobacillus cienkowskii</name>
    <dbReference type="NCBI Taxonomy" id="495820"/>
    <lineage>
        <taxon>Bacteria</taxon>
        <taxon>Pseudomonadati</taxon>
        <taxon>Bdellovibrionota</taxon>
        <taxon>Oligoflexia</taxon>
        <taxon>Silvanigrellales</taxon>
        <taxon>Spirobacillus</taxon>
    </lineage>
</organism>
<protein>
    <recommendedName>
        <fullName evidence="7">Dihydrolipoamide acetyltransferase component of pyruvate dehydrogenase complex</fullName>
        <ecNumber evidence="7">2.3.1.-</ecNumber>
    </recommendedName>
</protein>
<comment type="similarity">
    <text evidence="2 7">Belongs to the 2-oxoacid dehydrogenase family.</text>
</comment>
<dbReference type="Proteomes" id="UP000253934">
    <property type="component" value="Unassembled WGS sequence"/>
</dbReference>
<dbReference type="PANTHER" id="PTHR43178:SF5">
    <property type="entry name" value="LIPOAMIDE ACYLTRANSFERASE COMPONENT OF BRANCHED-CHAIN ALPHA-KETO ACID DEHYDROGENASE COMPLEX, MITOCHONDRIAL"/>
    <property type="match status" value="1"/>
</dbReference>
<dbReference type="GO" id="GO:0005737">
    <property type="term" value="C:cytoplasm"/>
    <property type="evidence" value="ECO:0007669"/>
    <property type="project" value="TreeGrafter"/>
</dbReference>
<dbReference type="GO" id="GO:0016407">
    <property type="term" value="F:acetyltransferase activity"/>
    <property type="evidence" value="ECO:0007669"/>
    <property type="project" value="TreeGrafter"/>
</dbReference>
<dbReference type="Gene3D" id="4.10.320.10">
    <property type="entry name" value="E3-binding domain"/>
    <property type="match status" value="1"/>
</dbReference>
<evidence type="ECO:0000259" key="10">
    <source>
        <dbReference type="PROSITE" id="PS51826"/>
    </source>
</evidence>
<dbReference type="EMBL" id="QOVW01000058">
    <property type="protein sequence ID" value="RDB36605.1"/>
    <property type="molecule type" value="Genomic_DNA"/>
</dbReference>
<evidence type="ECO:0000256" key="4">
    <source>
        <dbReference type="ARBA" id="ARBA00022679"/>
    </source>
</evidence>
<dbReference type="EC" id="2.3.1.-" evidence="7"/>
<evidence type="ECO:0000256" key="6">
    <source>
        <dbReference type="ARBA" id="ARBA00023315"/>
    </source>
</evidence>
<evidence type="ECO:0000256" key="8">
    <source>
        <dbReference type="SAM" id="MobiDB-lite"/>
    </source>
</evidence>
<dbReference type="CDD" id="cd06849">
    <property type="entry name" value="lipoyl_domain"/>
    <property type="match status" value="1"/>
</dbReference>
<dbReference type="InterPro" id="IPR036625">
    <property type="entry name" value="E3-bd_dom_sf"/>
</dbReference>
<evidence type="ECO:0000313" key="12">
    <source>
        <dbReference type="Proteomes" id="UP000253934"/>
    </source>
</evidence>
<comment type="caution">
    <text evidence="11">The sequence shown here is derived from an EMBL/GenBank/DDBJ whole genome shotgun (WGS) entry which is preliminary data.</text>
</comment>
<dbReference type="InterPro" id="IPR011053">
    <property type="entry name" value="Single_hybrid_motif"/>
</dbReference>
<comment type="cofactor">
    <cofactor evidence="1 7">
        <name>(R)-lipoate</name>
        <dbReference type="ChEBI" id="CHEBI:83088"/>
    </cofactor>
</comment>
<dbReference type="AlphaFoldDB" id="A0A369KV70"/>
<feature type="domain" description="Lipoyl-binding" evidence="9">
    <location>
        <begin position="3"/>
        <end position="78"/>
    </location>
</feature>
<dbReference type="Gene3D" id="2.40.50.100">
    <property type="match status" value="1"/>
</dbReference>
<dbReference type="InterPro" id="IPR000089">
    <property type="entry name" value="Biotin_lipoyl"/>
</dbReference>
<dbReference type="Pfam" id="PF00198">
    <property type="entry name" value="2-oxoacid_dh"/>
    <property type="match status" value="1"/>
</dbReference>
<comment type="subunit">
    <text evidence="3">Forms a 24-polypeptide structural core with octahedral symmetry.</text>
</comment>
<feature type="region of interest" description="Disordered" evidence="8">
    <location>
        <begin position="84"/>
        <end position="125"/>
    </location>
</feature>
<evidence type="ECO:0000259" key="9">
    <source>
        <dbReference type="PROSITE" id="PS50968"/>
    </source>
</evidence>
<dbReference type="PROSITE" id="PS50968">
    <property type="entry name" value="BIOTINYL_LIPOYL"/>
    <property type="match status" value="1"/>
</dbReference>